<comment type="subcellular location">
    <subcellularLocation>
        <location evidence="1 7">Cell membrane</location>
        <topology evidence="1 7">Multi-pass membrane protein</topology>
    </subcellularLocation>
</comment>
<dbReference type="EMBL" id="JABGBN010000001">
    <property type="protein sequence ID" value="NOL50830.1"/>
    <property type="molecule type" value="Genomic_DNA"/>
</dbReference>
<feature type="domain" description="ABC transmembrane type-1" evidence="8">
    <location>
        <begin position="95"/>
        <end position="292"/>
    </location>
</feature>
<dbReference type="Proteomes" id="UP000537862">
    <property type="component" value="Unassembled WGS sequence"/>
</dbReference>
<dbReference type="InterPro" id="IPR045621">
    <property type="entry name" value="BPD_transp_1_N"/>
</dbReference>
<evidence type="ECO:0000256" key="7">
    <source>
        <dbReference type="RuleBase" id="RU363032"/>
    </source>
</evidence>
<dbReference type="Gene3D" id="1.10.3720.10">
    <property type="entry name" value="MetI-like"/>
    <property type="match status" value="1"/>
</dbReference>
<evidence type="ECO:0000256" key="2">
    <source>
        <dbReference type="ARBA" id="ARBA00022448"/>
    </source>
</evidence>
<dbReference type="InterPro" id="IPR035906">
    <property type="entry name" value="MetI-like_sf"/>
</dbReference>
<evidence type="ECO:0000256" key="5">
    <source>
        <dbReference type="ARBA" id="ARBA00022989"/>
    </source>
</evidence>
<dbReference type="GO" id="GO:0005886">
    <property type="term" value="C:plasma membrane"/>
    <property type="evidence" value="ECO:0007669"/>
    <property type="project" value="UniProtKB-SubCell"/>
</dbReference>
<name>A0A849P0A8_9BURK</name>
<evidence type="ECO:0000256" key="4">
    <source>
        <dbReference type="ARBA" id="ARBA00022692"/>
    </source>
</evidence>
<feature type="transmembrane region" description="Helical" evidence="7">
    <location>
        <begin position="170"/>
        <end position="192"/>
    </location>
</feature>
<dbReference type="PROSITE" id="PS50928">
    <property type="entry name" value="ABC_TM1"/>
    <property type="match status" value="1"/>
</dbReference>
<dbReference type="GO" id="GO:0055085">
    <property type="term" value="P:transmembrane transport"/>
    <property type="evidence" value="ECO:0007669"/>
    <property type="project" value="InterPro"/>
</dbReference>
<proteinExistence type="inferred from homology"/>
<dbReference type="Pfam" id="PF19300">
    <property type="entry name" value="BPD_transp_1_N"/>
    <property type="match status" value="1"/>
</dbReference>
<reference evidence="9 10" key="1">
    <citation type="submission" date="2020-05" db="EMBL/GenBank/DDBJ databases">
        <authorList>
            <person name="Niu N."/>
        </authorList>
    </citation>
    <scope>NUCLEOTIDE SEQUENCE [LARGE SCALE GENOMIC DNA]</scope>
    <source>
        <strain evidence="9 10">3340-03</strain>
    </source>
</reference>
<dbReference type="Pfam" id="PF00528">
    <property type="entry name" value="BPD_transp_1"/>
    <property type="match status" value="1"/>
</dbReference>
<dbReference type="PANTHER" id="PTHR43163">
    <property type="entry name" value="DIPEPTIDE TRANSPORT SYSTEM PERMEASE PROTEIN DPPB-RELATED"/>
    <property type="match status" value="1"/>
</dbReference>
<dbReference type="InterPro" id="IPR000515">
    <property type="entry name" value="MetI-like"/>
</dbReference>
<organism evidence="9 10">
    <name type="scientific">Pelistega suis</name>
    <dbReference type="NCBI Taxonomy" id="1631957"/>
    <lineage>
        <taxon>Bacteria</taxon>
        <taxon>Pseudomonadati</taxon>
        <taxon>Pseudomonadota</taxon>
        <taxon>Betaproteobacteria</taxon>
        <taxon>Burkholderiales</taxon>
        <taxon>Alcaligenaceae</taxon>
        <taxon>Pelistega</taxon>
    </lineage>
</organism>
<comment type="caution">
    <text evidence="9">The sequence shown here is derived from an EMBL/GenBank/DDBJ whole genome shotgun (WGS) entry which is preliminary data.</text>
</comment>
<keyword evidence="10" id="KW-1185">Reference proteome</keyword>
<feature type="transmembrane region" description="Helical" evidence="7">
    <location>
        <begin position="134"/>
        <end position="158"/>
    </location>
</feature>
<evidence type="ECO:0000313" key="10">
    <source>
        <dbReference type="Proteomes" id="UP000537862"/>
    </source>
</evidence>
<keyword evidence="5 7" id="KW-1133">Transmembrane helix</keyword>
<feature type="transmembrane region" description="Helical" evidence="7">
    <location>
        <begin position="273"/>
        <end position="299"/>
    </location>
</feature>
<evidence type="ECO:0000256" key="3">
    <source>
        <dbReference type="ARBA" id="ARBA00022475"/>
    </source>
</evidence>
<feature type="transmembrane region" description="Helical" evidence="7">
    <location>
        <begin position="231"/>
        <end position="253"/>
    </location>
</feature>
<feature type="transmembrane region" description="Helical" evidence="7">
    <location>
        <begin position="99"/>
        <end position="122"/>
    </location>
</feature>
<feature type="transmembrane region" description="Helical" evidence="7">
    <location>
        <begin position="12"/>
        <end position="31"/>
    </location>
</feature>
<evidence type="ECO:0000256" key="1">
    <source>
        <dbReference type="ARBA" id="ARBA00004651"/>
    </source>
</evidence>
<evidence type="ECO:0000259" key="8">
    <source>
        <dbReference type="PROSITE" id="PS50928"/>
    </source>
</evidence>
<dbReference type="PANTHER" id="PTHR43163:SF6">
    <property type="entry name" value="DIPEPTIDE TRANSPORT SYSTEM PERMEASE PROTEIN DPPB-RELATED"/>
    <property type="match status" value="1"/>
</dbReference>
<comment type="similarity">
    <text evidence="7">Belongs to the binding-protein-dependent transport system permease family.</text>
</comment>
<keyword evidence="6 7" id="KW-0472">Membrane</keyword>
<sequence>MVSYLAKRSIQALFVIIVVSLLVAFAIRMTGDPAMTLLSQSAAVSQEDIQNIHNALGLNKSFWAQYTDFMVGLLSGDMGNSFFRGAIAPLIQQALSSTVLLAFLSLGISLLISIPLGIYAACRPGSFGDQLIRVLTLTGLSFPNFWLGIMLMLFFAVYLGWLPPSGFDSWLGLILPAVTMGLILTASNVRLVRTAMLETLAKQHIMVARAKGLSEWSVVYKHALRNSSITIITYLGLQFGALLGGMVVVEMVFNWPGMGTLAIEAIAQRDYPVLQTSITLLAIMIVLVNLLVDIAYVLLDPRIRLG</sequence>
<evidence type="ECO:0000256" key="6">
    <source>
        <dbReference type="ARBA" id="ARBA00023136"/>
    </source>
</evidence>
<gene>
    <name evidence="9" type="ORF">HKX39_01375</name>
</gene>
<accession>A0A849P0A8</accession>
<keyword evidence="3" id="KW-1003">Cell membrane</keyword>
<protein>
    <submittedName>
        <fullName evidence="9">ABC transporter permease</fullName>
    </submittedName>
</protein>
<evidence type="ECO:0000313" key="9">
    <source>
        <dbReference type="EMBL" id="NOL50830.1"/>
    </source>
</evidence>
<dbReference type="CDD" id="cd06261">
    <property type="entry name" value="TM_PBP2"/>
    <property type="match status" value="1"/>
</dbReference>
<dbReference type="AlphaFoldDB" id="A0A849P0A8"/>
<keyword evidence="4 7" id="KW-0812">Transmembrane</keyword>
<dbReference type="SUPFAM" id="SSF161098">
    <property type="entry name" value="MetI-like"/>
    <property type="match status" value="1"/>
</dbReference>
<keyword evidence="2 7" id="KW-0813">Transport</keyword>